<evidence type="ECO:0000313" key="2">
    <source>
        <dbReference type="Proteomes" id="UP000216024"/>
    </source>
</evidence>
<protein>
    <submittedName>
        <fullName evidence="1">Uncharacterized protein</fullName>
    </submittedName>
</protein>
<accession>A0A267MJQ4</accession>
<dbReference type="RefSeq" id="WP_095134079.1">
    <property type="nucleotide sequence ID" value="NZ_NIBG01000010.1"/>
</dbReference>
<sequence length="511" mass="58065">MLTYYNDYKKYSSNIKKEKDSTLTLQCGRIFDPSLPPRLNDDPNNPLMPPVKLASVTVDTRSFHKPCVNIEYSSIINLVAVGRSGDGNESITLKFRLSKNCKNRKKEILQEWIYTESDLEDLDRERESKESFTVTFCECLNCFDHDCCTYTIELIEVAPFIDQNNNPTIAYSITHKDILALISCEDHLQCGRIFDPSLPPRLNDDSNDPMMPPVKLASVTVDTKSLKKPCVNIKYSSIIDTLAAINPDDPDVDITLKFRLIRNCKNRKKEILQEWTYLQSNLEDNDGERESKDAFTVTFCDCLDCFAEDCCTYTMELIQAAPTLVNSDIGVLYNITNKNILAIVSCEKDLQCGRIFDPSLPPRLNDDTNDPMMPPIKLASVTVDTRSLKKPCINIEYSSIIHVSAANNPDNPNVEITLKFRLIRKCKNRKKEILQEWTYLKSDLQDTDTERESKDAFTIAFCECLDCFDGDCCTYTMELIQAAPSIISNNIETLYNITNKSISAIIGPKNH</sequence>
<dbReference type="Proteomes" id="UP000216024">
    <property type="component" value="Unassembled WGS sequence"/>
</dbReference>
<evidence type="ECO:0000313" key="1">
    <source>
        <dbReference type="EMBL" id="PAB59013.1"/>
    </source>
</evidence>
<proteinExistence type="predicted"/>
<reference evidence="1 2" key="1">
    <citation type="submission" date="2017-06" db="EMBL/GenBank/DDBJ databases">
        <title>Draft genome sequence of anaerobic fermentative bacterium Anaeromicrobium sediminis DY2726D isolated from West Pacific Ocean sediments.</title>
        <authorList>
            <person name="Zeng X."/>
        </authorList>
    </citation>
    <scope>NUCLEOTIDE SEQUENCE [LARGE SCALE GENOMIC DNA]</scope>
    <source>
        <strain evidence="1 2">DY2726D</strain>
    </source>
</reference>
<dbReference type="Pfam" id="PF14879">
    <property type="entry name" value="DUF4489"/>
    <property type="match status" value="3"/>
</dbReference>
<gene>
    <name evidence="1" type="ORF">CCE28_12585</name>
</gene>
<dbReference type="InterPro" id="IPR027972">
    <property type="entry name" value="DUF4489"/>
</dbReference>
<dbReference type="EMBL" id="NIBG01000010">
    <property type="protein sequence ID" value="PAB59013.1"/>
    <property type="molecule type" value="Genomic_DNA"/>
</dbReference>
<organism evidence="1 2">
    <name type="scientific">Anaeromicrobium sediminis</name>
    <dbReference type="NCBI Taxonomy" id="1478221"/>
    <lineage>
        <taxon>Bacteria</taxon>
        <taxon>Bacillati</taxon>
        <taxon>Bacillota</taxon>
        <taxon>Clostridia</taxon>
        <taxon>Peptostreptococcales</taxon>
        <taxon>Thermotaleaceae</taxon>
        <taxon>Anaeromicrobium</taxon>
    </lineage>
</organism>
<dbReference type="OrthoDB" id="1912442at2"/>
<dbReference type="AlphaFoldDB" id="A0A267MJQ4"/>
<keyword evidence="2" id="KW-1185">Reference proteome</keyword>
<comment type="caution">
    <text evidence="1">The sequence shown here is derived from an EMBL/GenBank/DDBJ whole genome shotgun (WGS) entry which is preliminary data.</text>
</comment>
<name>A0A267MJQ4_9FIRM</name>